<name>A0A165YJZ7_9AGAM</name>
<dbReference type="AlphaFoldDB" id="A0A165YJZ7"/>
<keyword evidence="2" id="KW-1185">Reference proteome</keyword>
<proteinExistence type="predicted"/>
<organism evidence="1 2">
    <name type="scientific">Sistotremastrum suecicum HHB10207 ss-3</name>
    <dbReference type="NCBI Taxonomy" id="1314776"/>
    <lineage>
        <taxon>Eukaryota</taxon>
        <taxon>Fungi</taxon>
        <taxon>Dikarya</taxon>
        <taxon>Basidiomycota</taxon>
        <taxon>Agaricomycotina</taxon>
        <taxon>Agaricomycetes</taxon>
        <taxon>Sistotremastrales</taxon>
        <taxon>Sistotremastraceae</taxon>
        <taxon>Sistotremastrum</taxon>
    </lineage>
</organism>
<evidence type="ECO:0000313" key="2">
    <source>
        <dbReference type="Proteomes" id="UP000076798"/>
    </source>
</evidence>
<dbReference type="EMBL" id="KV428249">
    <property type="protein sequence ID" value="KZT33326.1"/>
    <property type="molecule type" value="Genomic_DNA"/>
</dbReference>
<reference evidence="1 2" key="1">
    <citation type="journal article" date="2016" name="Mol. Biol. Evol.">
        <title>Comparative Genomics of Early-Diverging Mushroom-Forming Fungi Provides Insights into the Origins of Lignocellulose Decay Capabilities.</title>
        <authorList>
            <person name="Nagy L.G."/>
            <person name="Riley R."/>
            <person name="Tritt A."/>
            <person name="Adam C."/>
            <person name="Daum C."/>
            <person name="Floudas D."/>
            <person name="Sun H."/>
            <person name="Yadav J.S."/>
            <person name="Pangilinan J."/>
            <person name="Larsson K.H."/>
            <person name="Matsuura K."/>
            <person name="Barry K."/>
            <person name="Labutti K."/>
            <person name="Kuo R."/>
            <person name="Ohm R.A."/>
            <person name="Bhattacharya S.S."/>
            <person name="Shirouzu T."/>
            <person name="Yoshinaga Y."/>
            <person name="Martin F.M."/>
            <person name="Grigoriev I.V."/>
            <person name="Hibbett D.S."/>
        </authorList>
    </citation>
    <scope>NUCLEOTIDE SEQUENCE [LARGE SCALE GENOMIC DNA]</scope>
    <source>
        <strain evidence="1 2">HHB10207 ss-3</strain>
    </source>
</reference>
<dbReference type="Proteomes" id="UP000076798">
    <property type="component" value="Unassembled WGS sequence"/>
</dbReference>
<gene>
    <name evidence="1" type="ORF">SISSUDRAFT_423204</name>
</gene>
<sequence length="550" mass="62087">MRDWVAFASEEEWIPEFSNMNPFPRCVVLSLADVARFGIVNSFLTQLPTGWADLCQFYVDPLPHCPAALDILRLPLLQTTPRINSLPLLDPSTCLCGQCGEIEQLLVHNSDLFRLKYYEFIREGKERGCTALELCWELFLVEAEDWMDELVSRVESPSELFLLEDGKRAGPLIFDAANELGIPTTPQASSFDVLRLLTWMRTISINPADVFATPDQPIKPASLPSDGIGYLLVPDASNDQADVELVCGGNWLPQLAGRSLEHPGSKMAVMPRTDGLDIPVIPIFPLCEAITPLCMPILPMSRSPLRLPHRHDLEDPVWHEMSSDHATPYIQNMTVELSRFEHDGFPLFSLWTGDKEKSSLYPPGCLAAKLSSTYERRTFETWWRPYVSIGQKCDHSDLYGQGIRCSMTCRDTLCQLKGPSPPFSERLEALRSRLDDEPRLQKDLAQLLLNELDARTGRLKERGGPFERNRAMMVRCNDEDPILPLVLLGASCGRRFYLLHHQECWDCACLRMQEDFCTVGIALGTSRFTTCDACLLDTERAEHIALEHGF</sequence>
<evidence type="ECO:0000313" key="1">
    <source>
        <dbReference type="EMBL" id="KZT33326.1"/>
    </source>
</evidence>
<accession>A0A165YJZ7</accession>
<dbReference type="OrthoDB" id="3265206at2759"/>
<protein>
    <submittedName>
        <fullName evidence="1">Uncharacterized protein</fullName>
    </submittedName>
</protein>